<keyword evidence="4 9" id="KW-0997">Cell inner membrane</keyword>
<keyword evidence="12" id="KW-1185">Reference proteome</keyword>
<comment type="similarity">
    <text evidence="8 9">Belongs to the TRAP transporter small permease family.</text>
</comment>
<dbReference type="InterPro" id="IPR007387">
    <property type="entry name" value="TRAP_DctQ"/>
</dbReference>
<protein>
    <recommendedName>
        <fullName evidence="9">TRAP transporter small permease protein</fullName>
    </recommendedName>
</protein>
<keyword evidence="6 9" id="KW-1133">Transmembrane helix</keyword>
<dbReference type="OrthoDB" id="7843639at2"/>
<keyword evidence="7 9" id="KW-0472">Membrane</keyword>
<gene>
    <name evidence="11" type="ORF">SAMN04488105_102180</name>
</gene>
<dbReference type="PANTHER" id="PTHR35011">
    <property type="entry name" value="2,3-DIKETO-L-GULONATE TRAP TRANSPORTER SMALL PERMEASE PROTEIN YIAM"/>
    <property type="match status" value="1"/>
</dbReference>
<feature type="domain" description="Tripartite ATP-independent periplasmic transporters DctQ component" evidence="10">
    <location>
        <begin position="19"/>
        <end position="148"/>
    </location>
</feature>
<evidence type="ECO:0000256" key="9">
    <source>
        <dbReference type="RuleBase" id="RU369079"/>
    </source>
</evidence>
<evidence type="ECO:0000256" key="7">
    <source>
        <dbReference type="ARBA" id="ARBA00023136"/>
    </source>
</evidence>
<evidence type="ECO:0000256" key="5">
    <source>
        <dbReference type="ARBA" id="ARBA00022692"/>
    </source>
</evidence>
<name>A0A1G7BJ41_9RHOB</name>
<evidence type="ECO:0000256" key="3">
    <source>
        <dbReference type="ARBA" id="ARBA00022475"/>
    </source>
</evidence>
<dbReference type="Proteomes" id="UP000198994">
    <property type="component" value="Unassembled WGS sequence"/>
</dbReference>
<dbReference type="GO" id="GO:0015740">
    <property type="term" value="P:C4-dicarboxylate transport"/>
    <property type="evidence" value="ECO:0007669"/>
    <property type="project" value="TreeGrafter"/>
</dbReference>
<comment type="subunit">
    <text evidence="9">The complex comprises the extracytoplasmic solute receptor protein and the two transmembrane proteins.</text>
</comment>
<dbReference type="InterPro" id="IPR055348">
    <property type="entry name" value="DctQ"/>
</dbReference>
<sequence>MKLSFKLVSALAGLLVFALIAITAASVVARYVLGTPIQWTEEMSAFLLIWIVFLGAIACEIEDHHLKIDVVTMALPDGLVRWLGAIVGAASVGLLGYMAWLGYVLSESAALKKTQILRISWFWIDIAVTVGAIGIALVMAWRVWLLLTGKPVDAPETEDMSREH</sequence>
<comment type="subcellular location">
    <subcellularLocation>
        <location evidence="1 9">Cell inner membrane</location>
        <topology evidence="1 9">Multi-pass membrane protein</topology>
    </subcellularLocation>
</comment>
<evidence type="ECO:0000256" key="4">
    <source>
        <dbReference type="ARBA" id="ARBA00022519"/>
    </source>
</evidence>
<comment type="caution">
    <text evidence="9">Lacks conserved residue(s) required for the propagation of feature annotation.</text>
</comment>
<accession>A0A1G7BJ41</accession>
<evidence type="ECO:0000259" key="10">
    <source>
        <dbReference type="Pfam" id="PF04290"/>
    </source>
</evidence>
<dbReference type="GO" id="GO:0022857">
    <property type="term" value="F:transmembrane transporter activity"/>
    <property type="evidence" value="ECO:0007669"/>
    <property type="project" value="UniProtKB-UniRule"/>
</dbReference>
<proteinExistence type="inferred from homology"/>
<dbReference type="RefSeq" id="WP_089955268.1">
    <property type="nucleotide sequence ID" value="NZ_FNAV01000002.1"/>
</dbReference>
<feature type="transmembrane region" description="Helical" evidence="9">
    <location>
        <begin position="44"/>
        <end position="61"/>
    </location>
</feature>
<dbReference type="PANTHER" id="PTHR35011:SF2">
    <property type="entry name" value="2,3-DIKETO-L-GULONATE TRAP TRANSPORTER SMALL PERMEASE PROTEIN YIAM"/>
    <property type="match status" value="1"/>
</dbReference>
<evidence type="ECO:0000256" key="2">
    <source>
        <dbReference type="ARBA" id="ARBA00022448"/>
    </source>
</evidence>
<evidence type="ECO:0000256" key="8">
    <source>
        <dbReference type="ARBA" id="ARBA00038436"/>
    </source>
</evidence>
<dbReference type="AlphaFoldDB" id="A0A1G7BJ41"/>
<evidence type="ECO:0000313" key="11">
    <source>
        <dbReference type="EMBL" id="SDE26466.1"/>
    </source>
</evidence>
<feature type="transmembrane region" description="Helical" evidence="9">
    <location>
        <begin position="120"/>
        <end position="141"/>
    </location>
</feature>
<keyword evidence="2 9" id="KW-0813">Transport</keyword>
<evidence type="ECO:0000313" key="12">
    <source>
        <dbReference type="Proteomes" id="UP000198994"/>
    </source>
</evidence>
<dbReference type="GO" id="GO:0005886">
    <property type="term" value="C:plasma membrane"/>
    <property type="evidence" value="ECO:0007669"/>
    <property type="project" value="UniProtKB-SubCell"/>
</dbReference>
<keyword evidence="3" id="KW-1003">Cell membrane</keyword>
<reference evidence="12" key="1">
    <citation type="submission" date="2016-10" db="EMBL/GenBank/DDBJ databases">
        <authorList>
            <person name="Varghese N."/>
            <person name="Submissions S."/>
        </authorList>
    </citation>
    <scope>NUCLEOTIDE SEQUENCE [LARGE SCALE GENOMIC DNA]</scope>
    <source>
        <strain evidence="12">DSM 10146</strain>
    </source>
</reference>
<evidence type="ECO:0000256" key="6">
    <source>
        <dbReference type="ARBA" id="ARBA00022989"/>
    </source>
</evidence>
<keyword evidence="5 9" id="KW-0812">Transmembrane</keyword>
<feature type="transmembrane region" description="Helical" evidence="9">
    <location>
        <begin position="82"/>
        <end position="100"/>
    </location>
</feature>
<organism evidence="11 12">
    <name type="scientific">Salipiger thiooxidans</name>
    <dbReference type="NCBI Taxonomy" id="282683"/>
    <lineage>
        <taxon>Bacteria</taxon>
        <taxon>Pseudomonadati</taxon>
        <taxon>Pseudomonadota</taxon>
        <taxon>Alphaproteobacteria</taxon>
        <taxon>Rhodobacterales</taxon>
        <taxon>Roseobacteraceae</taxon>
        <taxon>Salipiger</taxon>
    </lineage>
</organism>
<evidence type="ECO:0000256" key="1">
    <source>
        <dbReference type="ARBA" id="ARBA00004429"/>
    </source>
</evidence>
<dbReference type="EMBL" id="FNAV01000002">
    <property type="protein sequence ID" value="SDE26466.1"/>
    <property type="molecule type" value="Genomic_DNA"/>
</dbReference>
<dbReference type="Pfam" id="PF04290">
    <property type="entry name" value="DctQ"/>
    <property type="match status" value="1"/>
</dbReference>
<dbReference type="STRING" id="282683.SAMN04488105_102180"/>
<comment type="function">
    <text evidence="9">Part of the tripartite ATP-independent periplasmic (TRAP) transport system.</text>
</comment>